<dbReference type="AlphaFoldDB" id="S3HJZ5"/>
<dbReference type="Proteomes" id="UP000014411">
    <property type="component" value="Unassembled WGS sequence"/>
</dbReference>
<evidence type="ECO:0000256" key="1">
    <source>
        <dbReference type="SAM" id="Phobius"/>
    </source>
</evidence>
<name>S3HJZ5_9HYPH</name>
<keyword evidence="3" id="KW-1185">Reference proteome</keyword>
<keyword evidence="1" id="KW-1133">Transmembrane helix</keyword>
<evidence type="ECO:0000313" key="3">
    <source>
        <dbReference type="Proteomes" id="UP000014411"/>
    </source>
</evidence>
<dbReference type="HOGENOM" id="CLU_2370808_0_0_5"/>
<proteinExistence type="predicted"/>
<protein>
    <submittedName>
        <fullName evidence="2">Uncharacterized protein</fullName>
    </submittedName>
</protein>
<organism evidence="2 3">
    <name type="scientific">Rhizobium grahamii CCGE 502</name>
    <dbReference type="NCBI Taxonomy" id="990285"/>
    <lineage>
        <taxon>Bacteria</taxon>
        <taxon>Pseudomonadati</taxon>
        <taxon>Pseudomonadota</taxon>
        <taxon>Alphaproteobacteria</taxon>
        <taxon>Hyphomicrobiales</taxon>
        <taxon>Rhizobiaceae</taxon>
        <taxon>Rhizobium/Agrobacterium group</taxon>
        <taxon>Rhizobium</taxon>
    </lineage>
</organism>
<sequence length="95" mass="10761">MGAYRLIYIIVSINVDAAHELDQFPSLRLTVATGFIDIFANEIKGHIMLLSRISDTEKLQDLRRVIKIIVTIAYLKYAIVTILDIATFIKNHLSS</sequence>
<comment type="caution">
    <text evidence="2">The sequence shown here is derived from an EMBL/GenBank/DDBJ whole genome shotgun (WGS) entry which is preliminary data.</text>
</comment>
<gene>
    <name evidence="2" type="ORF">RGCCGE502_33691</name>
</gene>
<accession>S3HJZ5</accession>
<feature type="transmembrane region" description="Helical" evidence="1">
    <location>
        <begin position="68"/>
        <end position="89"/>
    </location>
</feature>
<dbReference type="EMBL" id="AEYE02000038">
    <property type="protein sequence ID" value="EPE93846.1"/>
    <property type="molecule type" value="Genomic_DNA"/>
</dbReference>
<geneLocation type="plasmid" evidence="2">
    <name>pRg502a</name>
</geneLocation>
<keyword evidence="1" id="KW-0812">Transmembrane</keyword>
<keyword evidence="2" id="KW-0614">Plasmid</keyword>
<evidence type="ECO:0000313" key="2">
    <source>
        <dbReference type="EMBL" id="EPE93846.1"/>
    </source>
</evidence>
<reference evidence="2 3" key="1">
    <citation type="journal article" date="2012" name="J. Bacteriol.">
        <title>Genome sequence of Rhizobium grahamii CCGE502, a broad-host-range symbiont with low nodulation competitiveness in Phaseolus vulgaris.</title>
        <authorList>
            <person name="Althabegoiti M.J."/>
            <person name="Lozano L."/>
            <person name="Torres-Tejerizo G."/>
            <person name="Ormeno-Orrillo E."/>
            <person name="Rogel M.A."/>
            <person name="Gonzalez V."/>
            <person name="Martinez-Romero E."/>
        </authorList>
    </citation>
    <scope>NUCLEOTIDE SEQUENCE [LARGE SCALE GENOMIC DNA]</scope>
    <source>
        <strain evidence="2 3">CCGE 502</strain>
        <plasmid evidence="2">pRg502a</plasmid>
    </source>
</reference>
<keyword evidence="1" id="KW-0472">Membrane</keyword>